<dbReference type="Proteomes" id="UP001318860">
    <property type="component" value="Unassembled WGS sequence"/>
</dbReference>
<evidence type="ECO:0000313" key="2">
    <source>
        <dbReference type="Proteomes" id="UP001318860"/>
    </source>
</evidence>
<accession>A0ABR0U8L3</accession>
<organism evidence="1 2">
    <name type="scientific">Rehmannia glutinosa</name>
    <name type="common">Chinese foxglove</name>
    <dbReference type="NCBI Taxonomy" id="99300"/>
    <lineage>
        <taxon>Eukaryota</taxon>
        <taxon>Viridiplantae</taxon>
        <taxon>Streptophyta</taxon>
        <taxon>Embryophyta</taxon>
        <taxon>Tracheophyta</taxon>
        <taxon>Spermatophyta</taxon>
        <taxon>Magnoliopsida</taxon>
        <taxon>eudicotyledons</taxon>
        <taxon>Gunneridae</taxon>
        <taxon>Pentapetalae</taxon>
        <taxon>asterids</taxon>
        <taxon>lamiids</taxon>
        <taxon>Lamiales</taxon>
        <taxon>Orobanchaceae</taxon>
        <taxon>Rehmannieae</taxon>
        <taxon>Rehmannia</taxon>
    </lineage>
</organism>
<reference evidence="1 2" key="1">
    <citation type="journal article" date="2021" name="Comput. Struct. Biotechnol. J.">
        <title>De novo genome assembly of the potent medicinal plant Rehmannia glutinosa using nanopore technology.</title>
        <authorList>
            <person name="Ma L."/>
            <person name="Dong C."/>
            <person name="Song C."/>
            <person name="Wang X."/>
            <person name="Zheng X."/>
            <person name="Niu Y."/>
            <person name="Chen S."/>
            <person name="Feng W."/>
        </authorList>
    </citation>
    <scope>NUCLEOTIDE SEQUENCE [LARGE SCALE GENOMIC DNA]</scope>
    <source>
        <strain evidence="1">DH-2019</strain>
    </source>
</reference>
<comment type="caution">
    <text evidence="1">The sequence shown here is derived from an EMBL/GenBank/DDBJ whole genome shotgun (WGS) entry which is preliminary data.</text>
</comment>
<name>A0ABR0U8L3_REHGL</name>
<dbReference type="EMBL" id="JABTTQ020003295">
    <property type="protein sequence ID" value="KAK6118853.1"/>
    <property type="molecule type" value="Genomic_DNA"/>
</dbReference>
<evidence type="ECO:0000313" key="1">
    <source>
        <dbReference type="EMBL" id="KAK6118853.1"/>
    </source>
</evidence>
<proteinExistence type="predicted"/>
<protein>
    <submittedName>
        <fullName evidence="1">Uncharacterized protein</fullName>
    </submittedName>
</protein>
<sequence length="202" mass="22251">MLQRFRKIGRMGHGCALRPKTTESGGVPVAPFIFSAKQPTHSQGGDGSYSSGDDLSEYGADYSVVRNEAVGKSVNRGAVTGSGIVIHNASVSRNKDSVAVAVLEGDTSFHVEAKGKELAKLDNKRRRLEEIDGSLPNVVGPIPAGPFDNSILDQNQKNEYEQYRIRRVRKFRFENAWLREKSVEPLLRVVGIKGWKEILQEG</sequence>
<keyword evidence="2" id="KW-1185">Reference proteome</keyword>
<gene>
    <name evidence="1" type="ORF">DH2020_047407</name>
</gene>